<evidence type="ECO:0000256" key="1">
    <source>
        <dbReference type="SAM" id="MobiDB-lite"/>
    </source>
</evidence>
<feature type="chain" id="PRO_5027021966" evidence="2">
    <location>
        <begin position="36"/>
        <end position="176"/>
    </location>
</feature>
<dbReference type="RefSeq" id="WP_163668752.1">
    <property type="nucleotide sequence ID" value="NZ_QXHD01000004.1"/>
</dbReference>
<proteinExistence type="predicted"/>
<evidence type="ECO:0000313" key="3">
    <source>
        <dbReference type="EMBL" id="NEZ58324.1"/>
    </source>
</evidence>
<gene>
    <name evidence="3" type="ORF">DXZ20_22300</name>
</gene>
<reference evidence="3 4" key="1">
    <citation type="journal article" date="2020" name="Microb. Ecol.">
        <title>Ecogenomics of the Marine Benthic Filamentous Cyanobacterium Adonisia.</title>
        <authorList>
            <person name="Walter J.M."/>
            <person name="Coutinho F.H."/>
            <person name="Leomil L."/>
            <person name="Hargreaves P.I."/>
            <person name="Campeao M.E."/>
            <person name="Vieira V.V."/>
            <person name="Silva B.S."/>
            <person name="Fistarol G.O."/>
            <person name="Salomon P.S."/>
            <person name="Sawabe T."/>
            <person name="Mino S."/>
            <person name="Hosokawa M."/>
            <person name="Miyashita H."/>
            <person name="Maruyama F."/>
            <person name="van Verk M.C."/>
            <person name="Dutilh B.E."/>
            <person name="Thompson C.C."/>
            <person name="Thompson F.L."/>
        </authorList>
    </citation>
    <scope>NUCLEOTIDE SEQUENCE [LARGE SCALE GENOMIC DNA]</scope>
    <source>
        <strain evidence="3 4">CCMR0081</strain>
    </source>
</reference>
<comment type="caution">
    <text evidence="3">The sequence shown here is derived from an EMBL/GenBank/DDBJ whole genome shotgun (WGS) entry which is preliminary data.</text>
</comment>
<keyword evidence="4" id="KW-1185">Reference proteome</keyword>
<keyword evidence="2" id="KW-0732">Signal</keyword>
<dbReference type="AlphaFoldDB" id="A0A6M0RPZ2"/>
<sequence length="176" mass="18937">MLFLKQSTSTSSLWQLLSAGVAASAIICSPSVGLAQNQSDVTGPNLSDMTGPNLSDTTGTNQSDTTAVGGEQIFRNANGEFVSLAELFEDFFDTYGEELGIDKDASLSDKLRQAVQSCSAQVNSGTRRFARDPGSSIQPVSLACEEFSRLVQSAQQSLNQYKQARPQSNTVDQRLW</sequence>
<name>A0A6M0RPZ2_9CYAN</name>
<feature type="signal peptide" evidence="2">
    <location>
        <begin position="1"/>
        <end position="35"/>
    </location>
</feature>
<evidence type="ECO:0000256" key="2">
    <source>
        <dbReference type="SAM" id="SignalP"/>
    </source>
</evidence>
<protein>
    <submittedName>
        <fullName evidence="3">Uncharacterized protein</fullName>
    </submittedName>
</protein>
<feature type="region of interest" description="Disordered" evidence="1">
    <location>
        <begin position="42"/>
        <end position="61"/>
    </location>
</feature>
<dbReference type="EMBL" id="QXHD01000004">
    <property type="protein sequence ID" value="NEZ58324.1"/>
    <property type="molecule type" value="Genomic_DNA"/>
</dbReference>
<accession>A0A6M0RPZ2</accession>
<organism evidence="3 4">
    <name type="scientific">Adonisia turfae CCMR0081</name>
    <dbReference type="NCBI Taxonomy" id="2292702"/>
    <lineage>
        <taxon>Bacteria</taxon>
        <taxon>Bacillati</taxon>
        <taxon>Cyanobacteriota</taxon>
        <taxon>Adonisia</taxon>
        <taxon>Adonisia turfae</taxon>
    </lineage>
</organism>
<evidence type="ECO:0000313" key="4">
    <source>
        <dbReference type="Proteomes" id="UP000481033"/>
    </source>
</evidence>
<dbReference type="Proteomes" id="UP000481033">
    <property type="component" value="Unassembled WGS sequence"/>
</dbReference>